<evidence type="ECO:0000256" key="3">
    <source>
        <dbReference type="ARBA" id="ARBA00023004"/>
    </source>
</evidence>
<keyword evidence="3" id="KW-0408">Iron</keyword>
<dbReference type="InterPro" id="IPR012864">
    <property type="entry name" value="PCO/ADO"/>
</dbReference>
<evidence type="ECO:0000313" key="5">
    <source>
        <dbReference type="Proteomes" id="UP001516400"/>
    </source>
</evidence>
<dbReference type="AlphaFoldDB" id="A0ABD2MPM1"/>
<gene>
    <name evidence="4" type="ORF">HHI36_007176</name>
</gene>
<dbReference type="GO" id="GO:0016491">
    <property type="term" value="F:oxidoreductase activity"/>
    <property type="evidence" value="ECO:0007669"/>
    <property type="project" value="UniProtKB-KW"/>
</dbReference>
<dbReference type="EMBL" id="JABFTP020000021">
    <property type="protein sequence ID" value="KAL3268046.1"/>
    <property type="molecule type" value="Genomic_DNA"/>
</dbReference>
<comment type="caution">
    <text evidence="4">The sequence shown here is derived from an EMBL/GenBank/DDBJ whole genome shotgun (WGS) entry which is preliminary data.</text>
</comment>
<dbReference type="Pfam" id="PF07847">
    <property type="entry name" value="PCO_ADO"/>
    <property type="match status" value="1"/>
</dbReference>
<evidence type="ECO:0000256" key="2">
    <source>
        <dbReference type="ARBA" id="ARBA00023002"/>
    </source>
</evidence>
<dbReference type="Gene3D" id="2.60.120.10">
    <property type="entry name" value="Jelly Rolls"/>
    <property type="match status" value="1"/>
</dbReference>
<sequence>MFGQINTLVKQAMETFTCRKEFFQQNIEILKTLMDKITSNDVRLNPALLSHSIWEKPNKAPATYVDIYQDDVITLGIFVLKPGMILPLHDHPDMHGLIKVLFGKIRITSYSVNSENTAAFESKSSTRIPSYLKPYLVVEKTSEITADSSNNCCVLYPEFENLHEIESIGGPAAFMDILSPPYETTDENGEIRRCNYYKVLSELAPNIFKLQKIDSPSDFWTDSAPFIGKLSI</sequence>
<evidence type="ECO:0000313" key="4">
    <source>
        <dbReference type="EMBL" id="KAL3268046.1"/>
    </source>
</evidence>
<dbReference type="Proteomes" id="UP001516400">
    <property type="component" value="Unassembled WGS sequence"/>
</dbReference>
<evidence type="ECO:0000256" key="1">
    <source>
        <dbReference type="ARBA" id="ARBA00022723"/>
    </source>
</evidence>
<dbReference type="PANTHER" id="PTHR22966:SF61">
    <property type="entry name" value="2-AMINOETHANETHIOL DIOXYGENASE"/>
    <property type="match status" value="1"/>
</dbReference>
<reference evidence="4 5" key="1">
    <citation type="journal article" date="2021" name="BMC Biol.">
        <title>Horizontally acquired antibacterial genes associated with adaptive radiation of ladybird beetles.</title>
        <authorList>
            <person name="Li H.S."/>
            <person name="Tang X.F."/>
            <person name="Huang Y.H."/>
            <person name="Xu Z.Y."/>
            <person name="Chen M.L."/>
            <person name="Du X.Y."/>
            <person name="Qiu B.Y."/>
            <person name="Chen P.T."/>
            <person name="Zhang W."/>
            <person name="Slipinski A."/>
            <person name="Escalona H.E."/>
            <person name="Waterhouse R.M."/>
            <person name="Zwick A."/>
            <person name="Pang H."/>
        </authorList>
    </citation>
    <scope>NUCLEOTIDE SEQUENCE [LARGE SCALE GENOMIC DNA]</scope>
    <source>
        <strain evidence="4">SYSU2018</strain>
    </source>
</reference>
<accession>A0ABD2MPM1</accession>
<dbReference type="GO" id="GO:0046872">
    <property type="term" value="F:metal ion binding"/>
    <property type="evidence" value="ECO:0007669"/>
    <property type="project" value="UniProtKB-KW"/>
</dbReference>
<keyword evidence="2" id="KW-0560">Oxidoreductase</keyword>
<dbReference type="SUPFAM" id="SSF51182">
    <property type="entry name" value="RmlC-like cupins"/>
    <property type="match status" value="1"/>
</dbReference>
<dbReference type="CDD" id="cd20289">
    <property type="entry name" value="cupin_ADO"/>
    <property type="match status" value="1"/>
</dbReference>
<keyword evidence="5" id="KW-1185">Reference proteome</keyword>
<protein>
    <recommendedName>
        <fullName evidence="6">2-aminoethanethiol dioxygenase</fullName>
    </recommendedName>
</protein>
<evidence type="ECO:0008006" key="6">
    <source>
        <dbReference type="Google" id="ProtNLM"/>
    </source>
</evidence>
<dbReference type="InterPro" id="IPR014710">
    <property type="entry name" value="RmlC-like_jellyroll"/>
</dbReference>
<proteinExistence type="predicted"/>
<organism evidence="4 5">
    <name type="scientific">Cryptolaemus montrouzieri</name>
    <dbReference type="NCBI Taxonomy" id="559131"/>
    <lineage>
        <taxon>Eukaryota</taxon>
        <taxon>Metazoa</taxon>
        <taxon>Ecdysozoa</taxon>
        <taxon>Arthropoda</taxon>
        <taxon>Hexapoda</taxon>
        <taxon>Insecta</taxon>
        <taxon>Pterygota</taxon>
        <taxon>Neoptera</taxon>
        <taxon>Endopterygota</taxon>
        <taxon>Coleoptera</taxon>
        <taxon>Polyphaga</taxon>
        <taxon>Cucujiformia</taxon>
        <taxon>Coccinelloidea</taxon>
        <taxon>Coccinellidae</taxon>
        <taxon>Scymninae</taxon>
        <taxon>Scymnini</taxon>
        <taxon>Cryptolaemus</taxon>
    </lineage>
</organism>
<name>A0ABD2MPM1_9CUCU</name>
<dbReference type="InterPro" id="IPR011051">
    <property type="entry name" value="RmlC_Cupin_sf"/>
</dbReference>
<keyword evidence="1" id="KW-0479">Metal-binding</keyword>
<dbReference type="PANTHER" id="PTHR22966">
    <property type="entry name" value="2-AMINOETHANETHIOL DIOXYGENASE"/>
    <property type="match status" value="1"/>
</dbReference>